<sequence>MASNAFSSSTVPWVSVSFVSIARSFAGGIMLLTPQLGGKFFGIPLAPETNVLGRLFGIRDLTLGLLLWKVSSAFSGRAPQVGAALVGHSARDFKHVLVIGAIVDSVDVISCLISAWHGEIEGKALFWGPFGAGLFAVLQLLAWRKVKG</sequence>
<feature type="transmembrane region" description="Helical" evidence="1">
    <location>
        <begin position="96"/>
        <end position="118"/>
    </location>
</feature>
<protein>
    <recommendedName>
        <fullName evidence="4">Major facilitator superfamily (MFS) profile domain-containing protein</fullName>
    </recommendedName>
</protein>
<feature type="transmembrane region" description="Helical" evidence="1">
    <location>
        <begin position="124"/>
        <end position="143"/>
    </location>
</feature>
<evidence type="ECO:0000313" key="3">
    <source>
        <dbReference type="Proteomes" id="UP000019376"/>
    </source>
</evidence>
<gene>
    <name evidence="2" type="ORF">PDE_03100</name>
</gene>
<keyword evidence="1" id="KW-1133">Transmembrane helix</keyword>
<evidence type="ECO:0008006" key="4">
    <source>
        <dbReference type="Google" id="ProtNLM"/>
    </source>
</evidence>
<dbReference type="OrthoDB" id="4160064at2759"/>
<evidence type="ECO:0000256" key="1">
    <source>
        <dbReference type="SAM" id="Phobius"/>
    </source>
</evidence>
<proteinExistence type="predicted"/>
<keyword evidence="1" id="KW-0472">Membrane</keyword>
<feature type="transmembrane region" description="Helical" evidence="1">
    <location>
        <begin position="12"/>
        <end position="32"/>
    </location>
</feature>
<reference evidence="2 3" key="1">
    <citation type="journal article" date="2013" name="PLoS ONE">
        <title>Genomic and secretomic analyses reveal unique features of the lignocellulolytic enzyme system of Penicillium decumbens.</title>
        <authorList>
            <person name="Liu G."/>
            <person name="Zhang L."/>
            <person name="Wei X."/>
            <person name="Zou G."/>
            <person name="Qin Y."/>
            <person name="Ma L."/>
            <person name="Li J."/>
            <person name="Zheng H."/>
            <person name="Wang S."/>
            <person name="Wang C."/>
            <person name="Xun L."/>
            <person name="Zhao G.-P."/>
            <person name="Zhou Z."/>
            <person name="Qu Y."/>
        </authorList>
    </citation>
    <scope>NUCLEOTIDE SEQUENCE [LARGE SCALE GENOMIC DNA]</scope>
    <source>
        <strain evidence="3">114-2 / CGMCC 5302</strain>
    </source>
</reference>
<organism evidence="2 3">
    <name type="scientific">Penicillium oxalicum (strain 114-2 / CGMCC 5302)</name>
    <name type="common">Penicillium decumbens</name>
    <dbReference type="NCBI Taxonomy" id="933388"/>
    <lineage>
        <taxon>Eukaryota</taxon>
        <taxon>Fungi</taxon>
        <taxon>Dikarya</taxon>
        <taxon>Ascomycota</taxon>
        <taxon>Pezizomycotina</taxon>
        <taxon>Eurotiomycetes</taxon>
        <taxon>Eurotiomycetidae</taxon>
        <taxon>Eurotiales</taxon>
        <taxon>Aspergillaceae</taxon>
        <taxon>Penicillium</taxon>
    </lineage>
</organism>
<keyword evidence="1" id="KW-0812">Transmembrane</keyword>
<evidence type="ECO:0000313" key="2">
    <source>
        <dbReference type="EMBL" id="EPS28154.1"/>
    </source>
</evidence>
<accession>S7ZD11</accession>
<dbReference type="AlphaFoldDB" id="S7ZD11"/>
<dbReference type="HOGENOM" id="CLU_147538_0_0_1"/>
<dbReference type="InterPro" id="IPR025363">
    <property type="entry name" value="DUF4267"/>
</dbReference>
<keyword evidence="3" id="KW-1185">Reference proteome</keyword>
<dbReference type="EMBL" id="KB644410">
    <property type="protein sequence ID" value="EPS28154.1"/>
    <property type="molecule type" value="Genomic_DNA"/>
</dbReference>
<dbReference type="Pfam" id="PF14087">
    <property type="entry name" value="DUF4267"/>
    <property type="match status" value="1"/>
</dbReference>
<dbReference type="Proteomes" id="UP000019376">
    <property type="component" value="Unassembled WGS sequence"/>
</dbReference>
<name>S7ZD11_PENO1</name>